<keyword evidence="3" id="KW-1185">Reference proteome</keyword>
<sequence length="299" mass="34785">MPPCWLYDDDERPRVHVMAVRENEVSNTEWKIEARIVLAKISILFNRTILAVLWIWNMHSGLSAPYLPLTCSMYYIYTHVHTVIVVLEELCPRGRTRVIKRGVWKCNRKKDFIVHARTPNPSTHTLFYFEFELEFIEVAPLSWFTNGKHITPYWMWFMTSNTRILERIAAIKVELRQVFICTPARSHRNYKRHFLTGCNVQPMIDVPIILTYMYIAECGRAVLATNVLVNRPPSVSLPHPYSTPTIADRSTDCLLVFTRESWEFVRTCLTKGLEHYRGAGKAEGATRDAPAKPKKDNEE</sequence>
<evidence type="ECO:0000313" key="2">
    <source>
        <dbReference type="EMBL" id="KAH0545698.1"/>
    </source>
</evidence>
<reference evidence="2 3" key="1">
    <citation type="journal article" date="2021" name="J. Hered.">
        <title>A chromosome-level genome assembly of the parasitoid wasp, Cotesia glomerata (Hymenoptera: Braconidae).</title>
        <authorList>
            <person name="Pinto B.J."/>
            <person name="Weis J.J."/>
            <person name="Gamble T."/>
            <person name="Ode P.J."/>
            <person name="Paul R."/>
            <person name="Zaspel J.M."/>
        </authorList>
    </citation>
    <scope>NUCLEOTIDE SEQUENCE [LARGE SCALE GENOMIC DNA]</scope>
    <source>
        <strain evidence="2">CgM1</strain>
    </source>
</reference>
<evidence type="ECO:0000313" key="3">
    <source>
        <dbReference type="Proteomes" id="UP000826195"/>
    </source>
</evidence>
<evidence type="ECO:0000256" key="1">
    <source>
        <dbReference type="SAM" id="MobiDB-lite"/>
    </source>
</evidence>
<organism evidence="2 3">
    <name type="scientific">Cotesia glomerata</name>
    <name type="common">Lepidopteran parasitic wasp</name>
    <name type="synonym">Apanteles glomeratus</name>
    <dbReference type="NCBI Taxonomy" id="32391"/>
    <lineage>
        <taxon>Eukaryota</taxon>
        <taxon>Metazoa</taxon>
        <taxon>Ecdysozoa</taxon>
        <taxon>Arthropoda</taxon>
        <taxon>Hexapoda</taxon>
        <taxon>Insecta</taxon>
        <taxon>Pterygota</taxon>
        <taxon>Neoptera</taxon>
        <taxon>Endopterygota</taxon>
        <taxon>Hymenoptera</taxon>
        <taxon>Apocrita</taxon>
        <taxon>Ichneumonoidea</taxon>
        <taxon>Braconidae</taxon>
        <taxon>Microgastrinae</taxon>
        <taxon>Cotesia</taxon>
    </lineage>
</organism>
<comment type="caution">
    <text evidence="2">The sequence shown here is derived from an EMBL/GenBank/DDBJ whole genome shotgun (WGS) entry which is preliminary data.</text>
</comment>
<proteinExistence type="predicted"/>
<feature type="compositionally biased region" description="Basic and acidic residues" evidence="1">
    <location>
        <begin position="284"/>
        <end position="299"/>
    </location>
</feature>
<name>A0AAV7HNH9_COTGL</name>
<accession>A0AAV7HNH9</accession>
<feature type="region of interest" description="Disordered" evidence="1">
    <location>
        <begin position="280"/>
        <end position="299"/>
    </location>
</feature>
<dbReference type="EMBL" id="JAHXZJ010002237">
    <property type="protein sequence ID" value="KAH0545698.1"/>
    <property type="molecule type" value="Genomic_DNA"/>
</dbReference>
<dbReference type="Proteomes" id="UP000826195">
    <property type="component" value="Unassembled WGS sequence"/>
</dbReference>
<protein>
    <submittedName>
        <fullName evidence="2">Uncharacterized protein</fullName>
    </submittedName>
</protein>
<gene>
    <name evidence="2" type="ORF">KQX54_002441</name>
</gene>
<dbReference type="AlphaFoldDB" id="A0AAV7HNH9"/>